<evidence type="ECO:0000256" key="1">
    <source>
        <dbReference type="SAM" id="Phobius"/>
    </source>
</evidence>
<dbReference type="PANTHER" id="PTHR34537">
    <property type="entry name" value="OS08G0459300 PROTEIN"/>
    <property type="match status" value="1"/>
</dbReference>
<protein>
    <submittedName>
        <fullName evidence="2">Phosphoribosylglycinamide formyltransferase</fullName>
    </submittedName>
</protein>
<evidence type="ECO:0000313" key="2">
    <source>
        <dbReference type="EMBL" id="KAF3331062.1"/>
    </source>
</evidence>
<dbReference type="PANTHER" id="PTHR34537:SF2">
    <property type="entry name" value="FERREDOXIN-LIKE PROTEIN"/>
    <property type="match status" value="1"/>
</dbReference>
<keyword evidence="1" id="KW-0472">Membrane</keyword>
<dbReference type="Proteomes" id="UP000623129">
    <property type="component" value="Unassembled WGS sequence"/>
</dbReference>
<gene>
    <name evidence="2" type="ORF">FCM35_KLT04416</name>
</gene>
<dbReference type="GO" id="GO:0016740">
    <property type="term" value="F:transferase activity"/>
    <property type="evidence" value="ECO:0007669"/>
    <property type="project" value="UniProtKB-KW"/>
</dbReference>
<feature type="transmembrane region" description="Helical" evidence="1">
    <location>
        <begin position="287"/>
        <end position="306"/>
    </location>
</feature>
<comment type="caution">
    <text evidence="2">The sequence shown here is derived from an EMBL/GenBank/DDBJ whole genome shotgun (WGS) entry which is preliminary data.</text>
</comment>
<reference evidence="2" key="1">
    <citation type="submission" date="2020-01" db="EMBL/GenBank/DDBJ databases">
        <title>Genome sequence of Kobresia littledalei, the first chromosome-level genome in the family Cyperaceae.</title>
        <authorList>
            <person name="Qu G."/>
        </authorList>
    </citation>
    <scope>NUCLEOTIDE SEQUENCE</scope>
    <source>
        <strain evidence="2">C.B.Clarke</strain>
        <tissue evidence="2">Leaf</tissue>
    </source>
</reference>
<accession>A0A833VAL2</accession>
<evidence type="ECO:0000313" key="3">
    <source>
        <dbReference type="Proteomes" id="UP000623129"/>
    </source>
</evidence>
<organism evidence="2 3">
    <name type="scientific">Carex littledalei</name>
    <dbReference type="NCBI Taxonomy" id="544730"/>
    <lineage>
        <taxon>Eukaryota</taxon>
        <taxon>Viridiplantae</taxon>
        <taxon>Streptophyta</taxon>
        <taxon>Embryophyta</taxon>
        <taxon>Tracheophyta</taxon>
        <taxon>Spermatophyta</taxon>
        <taxon>Magnoliopsida</taxon>
        <taxon>Liliopsida</taxon>
        <taxon>Poales</taxon>
        <taxon>Cyperaceae</taxon>
        <taxon>Cyperoideae</taxon>
        <taxon>Cariceae</taxon>
        <taxon>Carex</taxon>
        <taxon>Carex subgen. Euthyceras</taxon>
    </lineage>
</organism>
<name>A0A833VAL2_9POAL</name>
<dbReference type="EMBL" id="SWLB01000013">
    <property type="protein sequence ID" value="KAF3331062.1"/>
    <property type="molecule type" value="Genomic_DNA"/>
</dbReference>
<keyword evidence="1" id="KW-0812">Transmembrane</keyword>
<keyword evidence="2" id="KW-0808">Transferase</keyword>
<dbReference type="OrthoDB" id="742600at2759"/>
<proteinExistence type="predicted"/>
<keyword evidence="3" id="KW-1185">Reference proteome</keyword>
<keyword evidence="1" id="KW-1133">Transmembrane helix</keyword>
<dbReference type="AlphaFoldDB" id="A0A833VAL2"/>
<sequence>MEAATLRFGSTCSLNQKKAFQFSEKLLKARLPFPPNCLIQKENLNSNKIYAVRPSQVNRRIVKVRCSSLEPKDTSRGVNLGTDIRRKKLAIFVSGGGSNFRSIHEASIQGLIHGNPANEIMTVINSNRTSIKLPKLHDNAGLGCMALQYITECSANCTSNNTVTCRPPEIDITEVYAANCGVELPTVDTVPNHLITCSWNYLGPEEAFSKIYTSDKKAGSVFHSKENVEGGVGFNKAGRHGPYFWCILFSSGKGNSTFVLEGGKGIEQKSGCFSGGGLTCNSGFRGLVLEFLFVMAMIFSTSLLLLV</sequence>